<comment type="caution">
    <text evidence="1">The sequence shown here is derived from an EMBL/GenBank/DDBJ whole genome shotgun (WGS) entry which is preliminary data.</text>
</comment>
<sequence length="85" mass="9932">MDITPDKKVLAIDESYKAIFDEIQANWNCARFREMYEQSKQSSLSQPEMVTVTNRKASKGFNQRERQILGSNDISFLQQEKDLKN</sequence>
<evidence type="ECO:0000313" key="2">
    <source>
        <dbReference type="Proteomes" id="UP000327013"/>
    </source>
</evidence>
<protein>
    <submittedName>
        <fullName evidence="1">Uncharacterized protein</fullName>
    </submittedName>
</protein>
<dbReference type="EMBL" id="VIBQ01000010">
    <property type="protein sequence ID" value="KAB8339034.1"/>
    <property type="molecule type" value="Genomic_DNA"/>
</dbReference>
<dbReference type="Proteomes" id="UP000327013">
    <property type="component" value="Unassembled WGS sequence"/>
</dbReference>
<evidence type="ECO:0000313" key="1">
    <source>
        <dbReference type="EMBL" id="KAB8339034.1"/>
    </source>
</evidence>
<keyword evidence="2" id="KW-1185">Reference proteome</keyword>
<dbReference type="AlphaFoldDB" id="A0A5N6KRI4"/>
<name>A0A5N6KRI4_9ROSI</name>
<accession>A0A5N6KRI4</accession>
<organism evidence="1 2">
    <name type="scientific">Carpinus fangiana</name>
    <dbReference type="NCBI Taxonomy" id="176857"/>
    <lineage>
        <taxon>Eukaryota</taxon>
        <taxon>Viridiplantae</taxon>
        <taxon>Streptophyta</taxon>
        <taxon>Embryophyta</taxon>
        <taxon>Tracheophyta</taxon>
        <taxon>Spermatophyta</taxon>
        <taxon>Magnoliopsida</taxon>
        <taxon>eudicotyledons</taxon>
        <taxon>Gunneridae</taxon>
        <taxon>Pentapetalae</taxon>
        <taxon>rosids</taxon>
        <taxon>fabids</taxon>
        <taxon>Fagales</taxon>
        <taxon>Betulaceae</taxon>
        <taxon>Carpinus</taxon>
    </lineage>
</organism>
<reference evidence="1 2" key="1">
    <citation type="submission" date="2019-06" db="EMBL/GenBank/DDBJ databases">
        <title>A chromosomal-level reference genome of Carpinus fangiana (Coryloideae, Betulaceae).</title>
        <authorList>
            <person name="Yang X."/>
            <person name="Wang Z."/>
            <person name="Zhang L."/>
            <person name="Hao G."/>
            <person name="Liu J."/>
            <person name="Yang Y."/>
        </authorList>
    </citation>
    <scope>NUCLEOTIDE SEQUENCE [LARGE SCALE GENOMIC DNA]</scope>
    <source>
        <strain evidence="1">Cfa_2016G</strain>
        <tissue evidence="1">Leaf</tissue>
    </source>
</reference>
<gene>
    <name evidence="1" type="ORF">FH972_021970</name>
</gene>
<proteinExistence type="predicted"/>